<accession>A0AAD8EDL5</accession>
<keyword evidence="1" id="KW-0472">Membrane</keyword>
<dbReference type="Proteomes" id="UP001233999">
    <property type="component" value="Unassembled WGS sequence"/>
</dbReference>
<keyword evidence="1" id="KW-0812">Transmembrane</keyword>
<comment type="caution">
    <text evidence="2">The sequence shown here is derived from an EMBL/GenBank/DDBJ whole genome shotgun (WGS) entry which is preliminary data.</text>
</comment>
<evidence type="ECO:0000313" key="2">
    <source>
        <dbReference type="EMBL" id="KAJ9586438.1"/>
    </source>
</evidence>
<reference evidence="2" key="2">
    <citation type="submission" date="2023-05" db="EMBL/GenBank/DDBJ databases">
        <authorList>
            <person name="Fouks B."/>
        </authorList>
    </citation>
    <scope>NUCLEOTIDE SEQUENCE</scope>
    <source>
        <strain evidence="2">Stay&amp;Tobe</strain>
        <tissue evidence="2">Testes</tissue>
    </source>
</reference>
<dbReference type="EMBL" id="JASPKZ010007157">
    <property type="protein sequence ID" value="KAJ9586438.1"/>
    <property type="molecule type" value="Genomic_DNA"/>
</dbReference>
<sequence length="53" mass="6014">GLPPFLGFLPKWIIICSIIKKTNTWNMAIITTIFLISLYIMWSSVMLITVGTL</sequence>
<protein>
    <recommendedName>
        <fullName evidence="4">NADH dehydrogenase subunit 2</fullName>
    </recommendedName>
</protein>
<name>A0AAD8EDL5_DIPPU</name>
<keyword evidence="3" id="KW-1185">Reference proteome</keyword>
<feature type="transmembrane region" description="Helical" evidence="1">
    <location>
        <begin position="27"/>
        <end position="50"/>
    </location>
</feature>
<evidence type="ECO:0000313" key="3">
    <source>
        <dbReference type="Proteomes" id="UP001233999"/>
    </source>
</evidence>
<evidence type="ECO:0008006" key="4">
    <source>
        <dbReference type="Google" id="ProtNLM"/>
    </source>
</evidence>
<feature type="non-terminal residue" evidence="2">
    <location>
        <position position="1"/>
    </location>
</feature>
<dbReference type="AlphaFoldDB" id="A0AAD8EDL5"/>
<proteinExistence type="predicted"/>
<gene>
    <name evidence="2" type="ORF">L9F63_019920</name>
</gene>
<feature type="non-terminal residue" evidence="2">
    <location>
        <position position="53"/>
    </location>
</feature>
<organism evidence="2 3">
    <name type="scientific">Diploptera punctata</name>
    <name type="common">Pacific beetle cockroach</name>
    <dbReference type="NCBI Taxonomy" id="6984"/>
    <lineage>
        <taxon>Eukaryota</taxon>
        <taxon>Metazoa</taxon>
        <taxon>Ecdysozoa</taxon>
        <taxon>Arthropoda</taxon>
        <taxon>Hexapoda</taxon>
        <taxon>Insecta</taxon>
        <taxon>Pterygota</taxon>
        <taxon>Neoptera</taxon>
        <taxon>Polyneoptera</taxon>
        <taxon>Dictyoptera</taxon>
        <taxon>Blattodea</taxon>
        <taxon>Blaberoidea</taxon>
        <taxon>Blaberidae</taxon>
        <taxon>Diplopterinae</taxon>
        <taxon>Diploptera</taxon>
    </lineage>
</organism>
<keyword evidence="1" id="KW-1133">Transmembrane helix</keyword>
<reference evidence="2" key="1">
    <citation type="journal article" date="2023" name="IScience">
        <title>Live-bearing cockroach genome reveals convergent evolutionary mechanisms linked to viviparity in insects and beyond.</title>
        <authorList>
            <person name="Fouks B."/>
            <person name="Harrison M.C."/>
            <person name="Mikhailova A.A."/>
            <person name="Marchal E."/>
            <person name="English S."/>
            <person name="Carruthers M."/>
            <person name="Jennings E.C."/>
            <person name="Chiamaka E.L."/>
            <person name="Frigard R.A."/>
            <person name="Pippel M."/>
            <person name="Attardo G.M."/>
            <person name="Benoit J.B."/>
            <person name="Bornberg-Bauer E."/>
            <person name="Tobe S.S."/>
        </authorList>
    </citation>
    <scope>NUCLEOTIDE SEQUENCE</scope>
    <source>
        <strain evidence="2">Stay&amp;Tobe</strain>
    </source>
</reference>
<evidence type="ECO:0000256" key="1">
    <source>
        <dbReference type="SAM" id="Phobius"/>
    </source>
</evidence>